<dbReference type="Pfam" id="PF09329">
    <property type="entry name" value="zf-primase"/>
    <property type="match status" value="1"/>
</dbReference>
<dbReference type="GO" id="GO:0003697">
    <property type="term" value="F:single-stranded DNA binding"/>
    <property type="evidence" value="ECO:0007669"/>
    <property type="project" value="InterPro"/>
</dbReference>
<reference evidence="4" key="2">
    <citation type="journal article" name="Front. Microbiol.">
        <title>Degradative Capacity of Two Strains of Rhodonia placenta: From Phenotype to Genotype.</title>
        <authorList>
            <person name="Kolle M."/>
            <person name="Horta M.A.C."/>
            <person name="Nowrousian M."/>
            <person name="Ohm R.A."/>
            <person name="Benz J.P."/>
            <person name="Pilgard A."/>
        </authorList>
    </citation>
    <scope>NUCLEOTIDE SEQUENCE</scope>
    <source>
        <strain evidence="4">FPRL280</strain>
    </source>
</reference>
<gene>
    <name evidence="4" type="ORF">IEO21_06900</name>
</gene>
<feature type="domain" description="Zinc finger Mcm10/DnaG-type" evidence="3">
    <location>
        <begin position="401"/>
        <end position="446"/>
    </location>
</feature>
<feature type="region of interest" description="Disordered" evidence="2">
    <location>
        <begin position="1"/>
        <end position="123"/>
    </location>
</feature>
<dbReference type="InterPro" id="IPR040184">
    <property type="entry name" value="Mcm10"/>
</dbReference>
<dbReference type="GO" id="GO:0043596">
    <property type="term" value="C:nuclear replication fork"/>
    <property type="evidence" value="ECO:0007669"/>
    <property type="project" value="TreeGrafter"/>
</dbReference>
<dbReference type="GO" id="GO:0003688">
    <property type="term" value="F:DNA replication origin binding"/>
    <property type="evidence" value="ECO:0007669"/>
    <property type="project" value="TreeGrafter"/>
</dbReference>
<organism evidence="4 5">
    <name type="scientific">Rhodonia placenta</name>
    <dbReference type="NCBI Taxonomy" id="104341"/>
    <lineage>
        <taxon>Eukaryota</taxon>
        <taxon>Fungi</taxon>
        <taxon>Dikarya</taxon>
        <taxon>Basidiomycota</taxon>
        <taxon>Agaricomycotina</taxon>
        <taxon>Agaricomycetes</taxon>
        <taxon>Polyporales</taxon>
        <taxon>Adustoporiaceae</taxon>
        <taxon>Rhodonia</taxon>
    </lineage>
</organism>
<feature type="compositionally biased region" description="Low complexity" evidence="2">
    <location>
        <begin position="645"/>
        <end position="659"/>
    </location>
</feature>
<feature type="compositionally biased region" description="Basic and acidic residues" evidence="2">
    <location>
        <begin position="1"/>
        <end position="20"/>
    </location>
</feature>
<comment type="caution">
    <text evidence="4">The sequence shown here is derived from an EMBL/GenBank/DDBJ whole genome shotgun (WGS) entry which is preliminary data.</text>
</comment>
<reference evidence="4" key="1">
    <citation type="submission" date="2020-11" db="EMBL/GenBank/DDBJ databases">
        <authorList>
            <person name="Koelle M."/>
            <person name="Horta M.A.C."/>
            <person name="Nowrousian M."/>
            <person name="Ohm R.A."/>
            <person name="Benz P."/>
            <person name="Pilgard A."/>
        </authorList>
    </citation>
    <scope>NUCLEOTIDE SEQUENCE</scope>
    <source>
        <strain evidence="4">FPRL280</strain>
    </source>
</reference>
<evidence type="ECO:0000313" key="5">
    <source>
        <dbReference type="Proteomes" id="UP000639403"/>
    </source>
</evidence>
<accession>A0A8H7NZ54</accession>
<dbReference type="GO" id="GO:0006270">
    <property type="term" value="P:DNA replication initiation"/>
    <property type="evidence" value="ECO:0007669"/>
    <property type="project" value="InterPro"/>
</dbReference>
<feature type="region of interest" description="Disordered" evidence="2">
    <location>
        <begin position="625"/>
        <end position="679"/>
    </location>
</feature>
<evidence type="ECO:0000313" key="4">
    <source>
        <dbReference type="EMBL" id="KAF9810470.1"/>
    </source>
</evidence>
<evidence type="ECO:0000259" key="3">
    <source>
        <dbReference type="Pfam" id="PF09329"/>
    </source>
</evidence>
<dbReference type="PANTHER" id="PTHR13454:SF11">
    <property type="entry name" value="PROTEIN MCM10 HOMOLOG"/>
    <property type="match status" value="1"/>
</dbReference>
<evidence type="ECO:0000256" key="1">
    <source>
        <dbReference type="ARBA" id="ARBA00009679"/>
    </source>
</evidence>
<dbReference type="Proteomes" id="UP000639403">
    <property type="component" value="Unassembled WGS sequence"/>
</dbReference>
<evidence type="ECO:0000256" key="2">
    <source>
        <dbReference type="SAM" id="MobiDB-lite"/>
    </source>
</evidence>
<dbReference type="InterPro" id="IPR015408">
    <property type="entry name" value="Znf_Mcm10/DnaG"/>
</dbReference>
<comment type="similarity">
    <text evidence="1">Belongs to the MCM10 family.</text>
</comment>
<proteinExistence type="inferred from homology"/>
<dbReference type="InterPro" id="IPR012340">
    <property type="entry name" value="NA-bd_OB-fold"/>
</dbReference>
<dbReference type="EMBL" id="JADOXO010000172">
    <property type="protein sequence ID" value="KAF9810470.1"/>
    <property type="molecule type" value="Genomic_DNA"/>
</dbReference>
<sequence>MESSSSKRERDAQNQAEIRRQIVALQAQLNNPSEAAFEPPLSPKRSRPTPGVIVPSTPSPKKRKLSRDPPRAKDSRRPKPNTAVHSSSPRLLPSVQPCKPAPSTVLQKLASAHAKQKTQPVDVTVTRSSGFAEKPAPNVPVEGASIEALPRDDRLALVEDLVSGPYEHKPPFDDPRFEKLEPNSGIRLSSRSIPHEDLQEYLRGRYYLSPSKLYSVVRLLPNKQGYDVPVAGDWLTIAVVAERSKVKQSQAPVGLGREDKTFDGEEEATAKGKRPRKEDPPKPSGKKYVNMKLVDFGCRSGSSSATGGKAVIRGDASLSLLLFEADRYDLVTKENGRKEKIYKGGSRGAFEKMSVLREGAVVAFLNPRILKPFQRSADAPHPTDNILAITPESVNSIAVIGYSQDLGMCKAVKRDGSACGSWCDRRVADVCDYHIQHAVERKRAGRAEFSTGTSGMSAVAKKRKPAFDPARQWGLKPADDSGGHATYVVSGHIVSGSNDSKSLFVSEAMGREAQAKASRKISAKDADLALQKLLKRDKEGTRALMTARAKKGKRKLQNLSDASDGERNADEVNDDDEKRPRKNVYSAQLIRQLGFDPTVKDGKRSADVKVQSKLDALAALQASRKNIQLGPRPGKKKSCVHRPENSSSKTSPTSSSNPQSHRDIPNEYSGLSDDDDLEREEAAVFGRAVLLTVAQTGTVDLDGSDVDLEPPT</sequence>
<feature type="region of interest" description="Disordered" evidence="2">
    <location>
        <begin position="248"/>
        <end position="287"/>
    </location>
</feature>
<name>A0A8H7NZ54_9APHY</name>
<protein>
    <recommendedName>
        <fullName evidence="3">Zinc finger Mcm10/DnaG-type domain-containing protein</fullName>
    </recommendedName>
</protein>
<dbReference type="Gene3D" id="2.40.50.140">
    <property type="entry name" value="Nucleic acid-binding proteins"/>
    <property type="match status" value="1"/>
</dbReference>
<feature type="region of interest" description="Disordered" evidence="2">
    <location>
        <begin position="547"/>
        <end position="585"/>
    </location>
</feature>
<feature type="compositionally biased region" description="Basic and acidic residues" evidence="2">
    <location>
        <begin position="66"/>
        <end position="77"/>
    </location>
</feature>
<dbReference type="PANTHER" id="PTHR13454">
    <property type="entry name" value="PROTEIN MCM10 HOMOLOG"/>
    <property type="match status" value="1"/>
</dbReference>
<dbReference type="AlphaFoldDB" id="A0A8H7NZ54"/>